<evidence type="ECO:0000256" key="2">
    <source>
        <dbReference type="ARBA" id="ARBA00022741"/>
    </source>
</evidence>
<gene>
    <name evidence="6" type="ORF">CMUC_1518</name>
</gene>
<evidence type="ECO:0000256" key="3">
    <source>
        <dbReference type="ARBA" id="ARBA00022840"/>
    </source>
</evidence>
<feature type="domain" description="ATP-grasp" evidence="5">
    <location>
        <begin position="126"/>
        <end position="307"/>
    </location>
</feature>
<sequence>MQDVAVVIGASAESVFAINRAKMRGLKVAAFDGDSKAAGLKIADFSFVCDIKDPKNIIEILKQNCLNPLFVLPVPIGRFLITTGAINEYFKIKNTDDFNTLNLCTDKLAFHNALNGGGVRELFRIKIGVMKQNLRDINCEIITKNFTPKEFPLIIKPRFGSGSRDVMTCFNKDEFDKILSEIDVFKEDFLAETLVFGTEIGVDGVVIDGVFKSVLMREKIITPYPFRQCVANVAINEVLTVSKHIQKAVAILGIKNSLLNADVIIKDDGSVFIIELAPRPSGHYLSSVFMPLVTGVSLVDEWLNFMQNLPFDFTPKFYKQALIKYFDFDFKIDEFMRLKDEFKIVKYECNNSQNLGEVKDGKSIMNRGFAVILGSDKNECIKRANELIKTLKKA</sequence>
<name>A0A6G5QHX2_9BACT</name>
<proteinExistence type="predicted"/>
<dbReference type="EMBL" id="CP012542">
    <property type="protein sequence ID" value="QCD45278.1"/>
    <property type="molecule type" value="Genomic_DNA"/>
</dbReference>
<dbReference type="InterPro" id="IPR052032">
    <property type="entry name" value="ATP-dep_AA_Ligase"/>
</dbReference>
<dbReference type="InterPro" id="IPR013815">
    <property type="entry name" value="ATP_grasp_subdomain_1"/>
</dbReference>
<dbReference type="InterPro" id="IPR011761">
    <property type="entry name" value="ATP-grasp"/>
</dbReference>
<dbReference type="AlphaFoldDB" id="A0A6G5QHX2"/>
<protein>
    <submittedName>
        <fullName evidence="6">ATP-grasp domain-containing protein</fullName>
    </submittedName>
</protein>
<evidence type="ECO:0000313" key="7">
    <source>
        <dbReference type="Proteomes" id="UP000503264"/>
    </source>
</evidence>
<dbReference type="Gene3D" id="3.30.470.20">
    <property type="entry name" value="ATP-grasp fold, B domain"/>
    <property type="match status" value="1"/>
</dbReference>
<accession>A0A6G5QHX2</accession>
<evidence type="ECO:0000313" key="6">
    <source>
        <dbReference type="EMBL" id="QCD45278.1"/>
    </source>
</evidence>
<keyword evidence="7" id="KW-1185">Reference proteome</keyword>
<dbReference type="PROSITE" id="PS50975">
    <property type="entry name" value="ATP_GRASP"/>
    <property type="match status" value="1"/>
</dbReference>
<dbReference type="Gene3D" id="3.40.50.20">
    <property type="match status" value="1"/>
</dbReference>
<dbReference type="GO" id="GO:0005524">
    <property type="term" value="F:ATP binding"/>
    <property type="evidence" value="ECO:0007669"/>
    <property type="project" value="UniProtKB-UniRule"/>
</dbReference>
<dbReference type="GO" id="GO:0046872">
    <property type="term" value="F:metal ion binding"/>
    <property type="evidence" value="ECO:0007669"/>
    <property type="project" value="InterPro"/>
</dbReference>
<evidence type="ECO:0000256" key="4">
    <source>
        <dbReference type="PROSITE-ProRule" id="PRU00409"/>
    </source>
</evidence>
<keyword evidence="3 4" id="KW-0067">ATP-binding</keyword>
<dbReference type="GO" id="GO:0016874">
    <property type="term" value="F:ligase activity"/>
    <property type="evidence" value="ECO:0007669"/>
    <property type="project" value="UniProtKB-KW"/>
</dbReference>
<dbReference type="Pfam" id="PF13535">
    <property type="entry name" value="ATP-grasp_4"/>
    <property type="match status" value="1"/>
</dbReference>
<reference evidence="6 7" key="1">
    <citation type="submission" date="2016-07" db="EMBL/GenBank/DDBJ databases">
        <title>Comparative genomics of the Campylobacter concisus group.</title>
        <authorList>
            <person name="Miller W.G."/>
            <person name="Yee E."/>
            <person name="Chapman M.H."/>
            <person name="Huynh S."/>
            <person name="Bono J.L."/>
            <person name="On S.L.W."/>
            <person name="StLeger J."/>
            <person name="Foster G."/>
            <person name="Parker C.T."/>
        </authorList>
    </citation>
    <scope>NUCLEOTIDE SEQUENCE [LARGE SCALE GENOMIC DNA]</scope>
    <source>
        <strain evidence="6 7">CCUG 21559</strain>
    </source>
</reference>
<organism evidence="6 7">
    <name type="scientific">Campylobacter mucosalis CCUG 21559</name>
    <dbReference type="NCBI Taxonomy" id="1032067"/>
    <lineage>
        <taxon>Bacteria</taxon>
        <taxon>Pseudomonadati</taxon>
        <taxon>Campylobacterota</taxon>
        <taxon>Epsilonproteobacteria</taxon>
        <taxon>Campylobacterales</taxon>
        <taxon>Campylobacteraceae</taxon>
        <taxon>Campylobacter</taxon>
    </lineage>
</organism>
<dbReference type="Proteomes" id="UP000503264">
    <property type="component" value="Chromosome"/>
</dbReference>
<dbReference type="PANTHER" id="PTHR43585:SF2">
    <property type="entry name" value="ATP-GRASP ENZYME FSQD"/>
    <property type="match status" value="1"/>
</dbReference>
<keyword evidence="2 4" id="KW-0547">Nucleotide-binding</keyword>
<dbReference type="Gene3D" id="3.30.1490.20">
    <property type="entry name" value="ATP-grasp fold, A domain"/>
    <property type="match status" value="1"/>
</dbReference>
<dbReference type="RefSeq" id="WP_171994065.1">
    <property type="nucleotide sequence ID" value="NZ_CP012542.1"/>
</dbReference>
<keyword evidence="1" id="KW-0436">Ligase</keyword>
<dbReference type="SUPFAM" id="SSF56059">
    <property type="entry name" value="Glutathione synthetase ATP-binding domain-like"/>
    <property type="match status" value="1"/>
</dbReference>
<evidence type="ECO:0000259" key="5">
    <source>
        <dbReference type="PROSITE" id="PS50975"/>
    </source>
</evidence>
<dbReference type="PANTHER" id="PTHR43585">
    <property type="entry name" value="FUMIPYRROLE BIOSYNTHESIS PROTEIN C"/>
    <property type="match status" value="1"/>
</dbReference>
<evidence type="ECO:0000256" key="1">
    <source>
        <dbReference type="ARBA" id="ARBA00022598"/>
    </source>
</evidence>